<comment type="caution">
    <text evidence="2">The sequence shown here is derived from an EMBL/GenBank/DDBJ whole genome shotgun (WGS) entry which is preliminary data.</text>
</comment>
<sequence>MRMTACLALTTAAAALATATPALADDTQAWGTVTLNAGLGGPLKASSETVLRTSDAKGFYEVEQNLMLGYKANKHVTYWLGYTLDPQYTHGNLTITEHRFRQQVSFDNIAKIGPVNVNARLRLEERWRDGLAGTGWRLRPYVKLSLPIHGKTNLNLTHESFINLNTTGFQKVSGYDRWRTGVSISTPVAKNISVDLGYLNQHGFVRSGPDTDDHVATLGLTASF</sequence>
<gene>
    <name evidence="2" type="ORF">ACFOD9_13640</name>
</gene>
<dbReference type="RefSeq" id="WP_379510678.1">
    <property type="nucleotide sequence ID" value="NZ_JBHRTQ010000013.1"/>
</dbReference>
<dbReference type="Pfam" id="PF10677">
    <property type="entry name" value="DUF2490"/>
    <property type="match status" value="1"/>
</dbReference>
<dbReference type="SUPFAM" id="SSF103515">
    <property type="entry name" value="Autotransporter"/>
    <property type="match status" value="1"/>
</dbReference>
<reference evidence="3" key="1">
    <citation type="journal article" date="2019" name="Int. J. Syst. Evol. Microbiol.">
        <title>The Global Catalogue of Microorganisms (GCM) 10K type strain sequencing project: providing services to taxonomists for standard genome sequencing and annotation.</title>
        <authorList>
            <consortium name="The Broad Institute Genomics Platform"/>
            <consortium name="The Broad Institute Genome Sequencing Center for Infectious Disease"/>
            <person name="Wu L."/>
            <person name="Ma J."/>
        </authorList>
    </citation>
    <scope>NUCLEOTIDE SEQUENCE [LARGE SCALE GENOMIC DNA]</scope>
    <source>
        <strain evidence="3">KCTC 42984</strain>
    </source>
</reference>
<name>A0ABV7ISI6_9SPHN</name>
<dbReference type="InterPro" id="IPR019619">
    <property type="entry name" value="DUF2490"/>
</dbReference>
<keyword evidence="3" id="KW-1185">Reference proteome</keyword>
<dbReference type="EMBL" id="JBHRTQ010000013">
    <property type="protein sequence ID" value="MFC3175299.1"/>
    <property type="molecule type" value="Genomic_DNA"/>
</dbReference>
<feature type="chain" id="PRO_5046830802" evidence="1">
    <location>
        <begin position="25"/>
        <end position="224"/>
    </location>
</feature>
<organism evidence="2 3">
    <name type="scientific">Novosphingobium bradum</name>
    <dbReference type="NCBI Taxonomy" id="1737444"/>
    <lineage>
        <taxon>Bacteria</taxon>
        <taxon>Pseudomonadati</taxon>
        <taxon>Pseudomonadota</taxon>
        <taxon>Alphaproteobacteria</taxon>
        <taxon>Sphingomonadales</taxon>
        <taxon>Sphingomonadaceae</taxon>
        <taxon>Novosphingobium</taxon>
    </lineage>
</organism>
<accession>A0ABV7ISI6</accession>
<proteinExistence type="predicted"/>
<dbReference type="Proteomes" id="UP001595604">
    <property type="component" value="Unassembled WGS sequence"/>
</dbReference>
<evidence type="ECO:0000256" key="1">
    <source>
        <dbReference type="SAM" id="SignalP"/>
    </source>
</evidence>
<feature type="signal peptide" evidence="1">
    <location>
        <begin position="1"/>
        <end position="24"/>
    </location>
</feature>
<dbReference type="InterPro" id="IPR036709">
    <property type="entry name" value="Autotransporte_beta_dom_sf"/>
</dbReference>
<evidence type="ECO:0000313" key="3">
    <source>
        <dbReference type="Proteomes" id="UP001595604"/>
    </source>
</evidence>
<protein>
    <submittedName>
        <fullName evidence="2">DUF2490 domain-containing protein</fullName>
    </submittedName>
</protein>
<evidence type="ECO:0000313" key="2">
    <source>
        <dbReference type="EMBL" id="MFC3175299.1"/>
    </source>
</evidence>
<keyword evidence="1" id="KW-0732">Signal</keyword>